<feature type="repeat" description="ANK" evidence="3">
    <location>
        <begin position="67"/>
        <end position="100"/>
    </location>
</feature>
<feature type="repeat" description="ANK" evidence="3">
    <location>
        <begin position="34"/>
        <end position="66"/>
    </location>
</feature>
<dbReference type="SMART" id="SM00248">
    <property type="entry name" value="ANK"/>
    <property type="match status" value="4"/>
</dbReference>
<evidence type="ECO:0000256" key="3">
    <source>
        <dbReference type="PROSITE-ProRule" id="PRU00023"/>
    </source>
</evidence>
<evidence type="ECO:0008006" key="6">
    <source>
        <dbReference type="Google" id="ProtNLM"/>
    </source>
</evidence>
<dbReference type="Proteomes" id="UP001447188">
    <property type="component" value="Unassembled WGS sequence"/>
</dbReference>
<reference evidence="4 5" key="1">
    <citation type="submission" date="2024-02" db="EMBL/GenBank/DDBJ databases">
        <title>Discinaceae phylogenomics.</title>
        <authorList>
            <person name="Dirks A.C."/>
            <person name="James T.Y."/>
        </authorList>
    </citation>
    <scope>NUCLEOTIDE SEQUENCE [LARGE SCALE GENOMIC DNA]</scope>
    <source>
        <strain evidence="4 5">ACD0624</strain>
    </source>
</reference>
<protein>
    <recommendedName>
        <fullName evidence="6">Ankyrin repeat protein</fullName>
    </recommendedName>
</protein>
<sequence>MPNTALHCAAHVGNWELVMRLLDDGADIETQGYKRYTALHVAAIFQQTGVLTVLLARGANASAKDTEGLTALHHAAGEGHWKVVQILVVRGKADLEARDNDGNTPLHSAVMGSNAGVKGIPRVIKILLASGADKEAHESSGYRPLELSIGPDWEEIEVLLE</sequence>
<feature type="repeat" description="ANK" evidence="3">
    <location>
        <begin position="1"/>
        <end position="33"/>
    </location>
</feature>
<evidence type="ECO:0000313" key="4">
    <source>
        <dbReference type="EMBL" id="KAL0631013.1"/>
    </source>
</evidence>
<dbReference type="Pfam" id="PF12796">
    <property type="entry name" value="Ank_2"/>
    <property type="match status" value="1"/>
</dbReference>
<evidence type="ECO:0000313" key="5">
    <source>
        <dbReference type="Proteomes" id="UP001447188"/>
    </source>
</evidence>
<dbReference type="InterPro" id="IPR002110">
    <property type="entry name" value="Ankyrin_rpt"/>
</dbReference>
<evidence type="ECO:0000256" key="1">
    <source>
        <dbReference type="ARBA" id="ARBA00022737"/>
    </source>
</evidence>
<proteinExistence type="predicted"/>
<dbReference type="PROSITE" id="PS50088">
    <property type="entry name" value="ANK_REPEAT"/>
    <property type="match status" value="4"/>
</dbReference>
<dbReference type="InterPro" id="IPR050889">
    <property type="entry name" value="Dendritic_Spine_Reg/Scaffold"/>
</dbReference>
<name>A0ABR3G5A0_9PEZI</name>
<dbReference type="PRINTS" id="PR01415">
    <property type="entry name" value="ANKYRIN"/>
</dbReference>
<dbReference type="PROSITE" id="PS50297">
    <property type="entry name" value="ANK_REP_REGION"/>
    <property type="match status" value="4"/>
</dbReference>
<dbReference type="Pfam" id="PF00023">
    <property type="entry name" value="Ank"/>
    <property type="match status" value="1"/>
</dbReference>
<dbReference type="EMBL" id="JBBBZM010000316">
    <property type="protein sequence ID" value="KAL0631013.1"/>
    <property type="molecule type" value="Genomic_DNA"/>
</dbReference>
<keyword evidence="2 3" id="KW-0040">ANK repeat</keyword>
<dbReference type="SUPFAM" id="SSF48403">
    <property type="entry name" value="Ankyrin repeat"/>
    <property type="match status" value="1"/>
</dbReference>
<keyword evidence="1" id="KW-0677">Repeat</keyword>
<accession>A0ABR3G5A0</accession>
<evidence type="ECO:0000256" key="2">
    <source>
        <dbReference type="ARBA" id="ARBA00023043"/>
    </source>
</evidence>
<comment type="caution">
    <text evidence="4">The sequence shown here is derived from an EMBL/GenBank/DDBJ whole genome shotgun (WGS) entry which is preliminary data.</text>
</comment>
<keyword evidence="5" id="KW-1185">Reference proteome</keyword>
<dbReference type="PANTHER" id="PTHR24166">
    <property type="entry name" value="ROLLING PEBBLES, ISOFORM B"/>
    <property type="match status" value="1"/>
</dbReference>
<dbReference type="PANTHER" id="PTHR24166:SF48">
    <property type="entry name" value="PROTEIN VAPYRIN"/>
    <property type="match status" value="1"/>
</dbReference>
<gene>
    <name evidence="4" type="ORF">Q9L58_010131</name>
</gene>
<organism evidence="4 5">
    <name type="scientific">Discina gigas</name>
    <dbReference type="NCBI Taxonomy" id="1032678"/>
    <lineage>
        <taxon>Eukaryota</taxon>
        <taxon>Fungi</taxon>
        <taxon>Dikarya</taxon>
        <taxon>Ascomycota</taxon>
        <taxon>Pezizomycotina</taxon>
        <taxon>Pezizomycetes</taxon>
        <taxon>Pezizales</taxon>
        <taxon>Discinaceae</taxon>
        <taxon>Discina</taxon>
    </lineage>
</organism>
<dbReference type="InterPro" id="IPR036770">
    <property type="entry name" value="Ankyrin_rpt-contain_sf"/>
</dbReference>
<dbReference type="Gene3D" id="1.25.40.20">
    <property type="entry name" value="Ankyrin repeat-containing domain"/>
    <property type="match status" value="2"/>
</dbReference>
<feature type="repeat" description="ANK" evidence="3">
    <location>
        <begin position="101"/>
        <end position="139"/>
    </location>
</feature>